<evidence type="ECO:0000313" key="3">
    <source>
        <dbReference type="Proteomes" id="UP000318416"/>
    </source>
</evidence>
<sequence length="103" mass="11069">MAPALVLTPTNTQKENPRVNVYVSLLRTGLPALVGWLVSLAAQHGLDLDPSALSGVLTPLVGFAYYAVFRLAEEHVSPQFGWLLGYARPPQYGVAKAQLPAAR</sequence>
<evidence type="ECO:0000313" key="2">
    <source>
        <dbReference type="EMBL" id="TWE16958.1"/>
    </source>
</evidence>
<feature type="transmembrane region" description="Helical" evidence="1">
    <location>
        <begin position="21"/>
        <end position="39"/>
    </location>
</feature>
<name>A0A561EMW1_9ACTN</name>
<dbReference type="RefSeq" id="WP_344016882.1">
    <property type="nucleotide sequence ID" value="NZ_BAAABR010000054.1"/>
</dbReference>
<organism evidence="2 3">
    <name type="scientific">Kitasatospora atroaurantiaca</name>
    <dbReference type="NCBI Taxonomy" id="285545"/>
    <lineage>
        <taxon>Bacteria</taxon>
        <taxon>Bacillati</taxon>
        <taxon>Actinomycetota</taxon>
        <taxon>Actinomycetes</taxon>
        <taxon>Kitasatosporales</taxon>
        <taxon>Streptomycetaceae</taxon>
        <taxon>Kitasatospora</taxon>
    </lineage>
</organism>
<keyword evidence="1" id="KW-0472">Membrane</keyword>
<reference evidence="2 3" key="1">
    <citation type="submission" date="2019-06" db="EMBL/GenBank/DDBJ databases">
        <title>Sequencing the genomes of 1000 actinobacteria strains.</title>
        <authorList>
            <person name="Klenk H.-P."/>
        </authorList>
    </citation>
    <scope>NUCLEOTIDE SEQUENCE [LARGE SCALE GENOMIC DNA]</scope>
    <source>
        <strain evidence="2 3">DSM 41649</strain>
    </source>
</reference>
<dbReference type="Proteomes" id="UP000318416">
    <property type="component" value="Unassembled WGS sequence"/>
</dbReference>
<gene>
    <name evidence="2" type="ORF">FB465_1953</name>
</gene>
<keyword evidence="1" id="KW-0812">Transmembrane</keyword>
<protein>
    <submittedName>
        <fullName evidence="2">Uncharacterized protein</fullName>
    </submittedName>
</protein>
<dbReference type="AlphaFoldDB" id="A0A561EMW1"/>
<accession>A0A561EMW1</accession>
<proteinExistence type="predicted"/>
<keyword evidence="3" id="KW-1185">Reference proteome</keyword>
<feature type="transmembrane region" description="Helical" evidence="1">
    <location>
        <begin position="51"/>
        <end position="69"/>
    </location>
</feature>
<comment type="caution">
    <text evidence="2">The sequence shown here is derived from an EMBL/GenBank/DDBJ whole genome shotgun (WGS) entry which is preliminary data.</text>
</comment>
<evidence type="ECO:0000256" key="1">
    <source>
        <dbReference type="SAM" id="Phobius"/>
    </source>
</evidence>
<keyword evidence="1" id="KW-1133">Transmembrane helix</keyword>
<dbReference type="EMBL" id="VIVR01000001">
    <property type="protein sequence ID" value="TWE16958.1"/>
    <property type="molecule type" value="Genomic_DNA"/>
</dbReference>